<reference evidence="2" key="1">
    <citation type="submission" date="2019-08" db="EMBL/GenBank/DDBJ databases">
        <authorList>
            <person name="Kucharzyk K."/>
            <person name="Murdoch R.W."/>
            <person name="Higgins S."/>
            <person name="Loffler F."/>
        </authorList>
    </citation>
    <scope>NUCLEOTIDE SEQUENCE</scope>
</reference>
<name>A0A645B099_9ZZZZ</name>
<organism evidence="2">
    <name type="scientific">bioreactor metagenome</name>
    <dbReference type="NCBI Taxonomy" id="1076179"/>
    <lineage>
        <taxon>unclassified sequences</taxon>
        <taxon>metagenomes</taxon>
        <taxon>ecological metagenomes</taxon>
    </lineage>
</organism>
<feature type="transmembrane region" description="Helical" evidence="1">
    <location>
        <begin position="6"/>
        <end position="31"/>
    </location>
</feature>
<sequence>MKISAGLIIAIILGVLVPALLALGSIVLLVVKILERKKEKKKEDWDKYKNY</sequence>
<proteinExistence type="predicted"/>
<keyword evidence="1" id="KW-0812">Transmembrane</keyword>
<keyword evidence="1" id="KW-0472">Membrane</keyword>
<accession>A0A645B099</accession>
<evidence type="ECO:0000256" key="1">
    <source>
        <dbReference type="SAM" id="Phobius"/>
    </source>
</evidence>
<comment type="caution">
    <text evidence="2">The sequence shown here is derived from an EMBL/GenBank/DDBJ whole genome shotgun (WGS) entry which is preliminary data.</text>
</comment>
<protein>
    <submittedName>
        <fullName evidence="2">Uncharacterized protein</fullName>
    </submittedName>
</protein>
<dbReference type="EMBL" id="VSSQ01016985">
    <property type="protein sequence ID" value="MPM58847.1"/>
    <property type="molecule type" value="Genomic_DNA"/>
</dbReference>
<dbReference type="AlphaFoldDB" id="A0A645B099"/>
<gene>
    <name evidence="2" type="ORF">SDC9_105680</name>
</gene>
<keyword evidence="1" id="KW-1133">Transmembrane helix</keyword>
<evidence type="ECO:0000313" key="2">
    <source>
        <dbReference type="EMBL" id="MPM58847.1"/>
    </source>
</evidence>